<keyword evidence="1" id="KW-0472">Membrane</keyword>
<proteinExistence type="predicted"/>
<evidence type="ECO:0000256" key="1">
    <source>
        <dbReference type="SAM" id="Phobius"/>
    </source>
</evidence>
<feature type="transmembrane region" description="Helical" evidence="1">
    <location>
        <begin position="57"/>
        <end position="77"/>
    </location>
</feature>
<keyword evidence="1" id="KW-1133">Transmembrane helix</keyword>
<feature type="transmembrane region" description="Helical" evidence="1">
    <location>
        <begin position="89"/>
        <end position="107"/>
    </location>
</feature>
<dbReference type="Pfam" id="PF19094">
    <property type="entry name" value="EMC6_arch"/>
    <property type="match status" value="1"/>
</dbReference>
<accession>A0A075IDJ1</accession>
<dbReference type="EMBL" id="KF901277">
    <property type="protein sequence ID" value="AIF24947.1"/>
    <property type="molecule type" value="Genomic_DNA"/>
</dbReference>
<feature type="transmembrane region" description="Helical" evidence="1">
    <location>
        <begin position="32"/>
        <end position="51"/>
    </location>
</feature>
<sequence length="244" mass="27959">MAKKKGKREDVFTFPEFNRGEYRTKEVRDSKVAIFAVFYAIAVALICYFIVRMTDIGGLVVFLGFAAPFGLIPILPYITDTSEFEKKNWFGPLFMSFIAWLGLFILLSNPPFNDIAKPKFQQMEIYTESDGQWNITTEEMREDTPFVLLISVKDNWEIDNVQISGSKSGSGFMTYEAMSKLEAGNQFGISADNMYYYYFDGTCSVCDEKGGLSMNVYTFTFKAVDEEDNSNTKRYTFTIFPKEE</sequence>
<organism evidence="2">
    <name type="scientific">uncultured marine group II/III euryarchaeote SAT1000_41_C12</name>
    <dbReference type="NCBI Taxonomy" id="1456583"/>
    <lineage>
        <taxon>Archaea</taxon>
        <taxon>Methanobacteriati</taxon>
        <taxon>Methanobacteriota</taxon>
        <taxon>environmental samples</taxon>
    </lineage>
</organism>
<name>A0A075IDJ1_9EURY</name>
<reference evidence="2" key="1">
    <citation type="journal article" date="2014" name="Genome Biol. Evol.">
        <title>Pangenome evidence for extensive interdomain horizontal transfer affecting lineage core and shell genes in uncultured planktonic thaumarchaeota and euryarchaeota.</title>
        <authorList>
            <person name="Deschamps P."/>
            <person name="Zivanovic Y."/>
            <person name="Moreira D."/>
            <person name="Rodriguez-Valera F."/>
            <person name="Lopez-Garcia P."/>
        </authorList>
    </citation>
    <scope>NUCLEOTIDE SEQUENCE</scope>
</reference>
<dbReference type="InterPro" id="IPR043941">
    <property type="entry name" value="EMC6-arch"/>
</dbReference>
<dbReference type="AlphaFoldDB" id="A0A075IDJ1"/>
<evidence type="ECO:0000313" key="2">
    <source>
        <dbReference type="EMBL" id="AIF24947.1"/>
    </source>
</evidence>
<keyword evidence="1" id="KW-0812">Transmembrane</keyword>
<protein>
    <submittedName>
        <fullName evidence="2">Uncharacterized protein</fullName>
    </submittedName>
</protein>